<proteinExistence type="predicted"/>
<sequence>MPGPRTAWPAGTGPARNLVFDGYFDVQAQQWETAWRWGGALPGISGTVRPEDVWGGTTW</sequence>
<evidence type="ECO:0000313" key="1">
    <source>
        <dbReference type="EMBL" id="GHI25532.1"/>
    </source>
</evidence>
<name>A0ABQ3PKJ1_9ACTN</name>
<evidence type="ECO:0000313" key="2">
    <source>
        <dbReference type="Proteomes" id="UP001052739"/>
    </source>
</evidence>
<comment type="caution">
    <text evidence="1">The sequence shown here is derived from an EMBL/GenBank/DDBJ whole genome shotgun (WGS) entry which is preliminary data.</text>
</comment>
<protein>
    <submittedName>
        <fullName evidence="1">Uncharacterized protein</fullName>
    </submittedName>
</protein>
<gene>
    <name evidence="1" type="ORF">Shyd_69030</name>
</gene>
<reference evidence="1" key="1">
    <citation type="submission" date="2024-05" db="EMBL/GenBank/DDBJ databases">
        <title>Whole genome shotgun sequence of Streptomyces hydrogenans NBRC 13475.</title>
        <authorList>
            <person name="Komaki H."/>
            <person name="Tamura T."/>
        </authorList>
    </citation>
    <scope>NUCLEOTIDE SEQUENCE</scope>
    <source>
        <strain evidence="1">NBRC 13475</strain>
    </source>
</reference>
<organism evidence="1 2">
    <name type="scientific">Streptomyces hydrogenans</name>
    <dbReference type="NCBI Taxonomy" id="1873719"/>
    <lineage>
        <taxon>Bacteria</taxon>
        <taxon>Bacillati</taxon>
        <taxon>Actinomycetota</taxon>
        <taxon>Actinomycetes</taxon>
        <taxon>Kitasatosporales</taxon>
        <taxon>Streptomycetaceae</taxon>
        <taxon>Streptomyces</taxon>
    </lineage>
</organism>
<dbReference type="EMBL" id="BNDW01000078">
    <property type="protein sequence ID" value="GHI25532.1"/>
    <property type="molecule type" value="Genomic_DNA"/>
</dbReference>
<dbReference type="Proteomes" id="UP001052739">
    <property type="component" value="Unassembled WGS sequence"/>
</dbReference>
<accession>A0ABQ3PKJ1</accession>
<keyword evidence="2" id="KW-1185">Reference proteome</keyword>